<dbReference type="Proteomes" id="UP000198992">
    <property type="component" value="Unassembled WGS sequence"/>
</dbReference>
<protein>
    <submittedName>
        <fullName evidence="10">Spermidine/putrescine transport system permease protein/putrescine transport system permease protein</fullName>
    </submittedName>
</protein>
<dbReference type="InterPro" id="IPR000515">
    <property type="entry name" value="MetI-like"/>
</dbReference>
<keyword evidence="3 8" id="KW-0813">Transport</keyword>
<dbReference type="GO" id="GO:0055085">
    <property type="term" value="P:transmembrane transport"/>
    <property type="evidence" value="ECO:0007669"/>
    <property type="project" value="InterPro"/>
</dbReference>
<dbReference type="CDD" id="cd06261">
    <property type="entry name" value="TM_PBP2"/>
    <property type="match status" value="1"/>
</dbReference>
<dbReference type="PANTHER" id="PTHR42929:SF1">
    <property type="entry name" value="INNER MEMBRANE ABC TRANSPORTER PERMEASE PROTEIN YDCU-RELATED"/>
    <property type="match status" value="1"/>
</dbReference>
<feature type="transmembrane region" description="Helical" evidence="8">
    <location>
        <begin position="210"/>
        <end position="238"/>
    </location>
</feature>
<evidence type="ECO:0000256" key="6">
    <source>
        <dbReference type="ARBA" id="ARBA00022989"/>
    </source>
</evidence>
<evidence type="ECO:0000256" key="1">
    <source>
        <dbReference type="ARBA" id="ARBA00004651"/>
    </source>
</evidence>
<dbReference type="GO" id="GO:0005886">
    <property type="term" value="C:plasma membrane"/>
    <property type="evidence" value="ECO:0007669"/>
    <property type="project" value="UniProtKB-SubCell"/>
</dbReference>
<keyword evidence="5 8" id="KW-0812">Transmembrane</keyword>
<feature type="transmembrane region" description="Helical" evidence="8">
    <location>
        <begin position="270"/>
        <end position="291"/>
    </location>
</feature>
<keyword evidence="4" id="KW-1003">Cell membrane</keyword>
<sequence length="297" mass="32635">MLPRGLMTDQAIPERSKAASRRFAIVLGAPPLAWQLLFFIVPLGFLLAMTFWSVRNFRLRPDFTVANWVTIFKADFFAKAFVHTFMLSFLAAVLCSLIAFPAAYAIVFRAKSATRRLLIFALIVPFFTSFPVRVYSMQVFFSPPGIINHLIEPFGWGPVHVLNTSTGTVIGFLTLTLPLVVLLQTLALGGVDETLIEASHNLRCGRFRTILTVILPSARVGLVLAAAFAFVLCFGDYISPQLLGGSRPPTLSILIADQVKSGNNWPRASVVAVSMIVTLMVVLGVLMRIAYGGRRES</sequence>
<evidence type="ECO:0000256" key="5">
    <source>
        <dbReference type="ARBA" id="ARBA00022692"/>
    </source>
</evidence>
<feature type="transmembrane region" description="Helical" evidence="8">
    <location>
        <begin position="117"/>
        <end position="135"/>
    </location>
</feature>
<evidence type="ECO:0000256" key="7">
    <source>
        <dbReference type="ARBA" id="ARBA00023136"/>
    </source>
</evidence>
<evidence type="ECO:0000256" key="2">
    <source>
        <dbReference type="ARBA" id="ARBA00007069"/>
    </source>
</evidence>
<feature type="domain" description="ABC transmembrane type-1" evidence="9">
    <location>
        <begin position="81"/>
        <end position="288"/>
    </location>
</feature>
<comment type="similarity">
    <text evidence="2">Belongs to the binding-protein-dependent transport system permease family. CysTW subfamily.</text>
</comment>
<feature type="transmembrane region" description="Helical" evidence="8">
    <location>
        <begin position="23"/>
        <end position="52"/>
    </location>
</feature>
<gene>
    <name evidence="10" type="ORF">SAMN05444164_2511</name>
</gene>
<reference evidence="10 11" key="1">
    <citation type="submission" date="2016-10" db="EMBL/GenBank/DDBJ databases">
        <authorList>
            <person name="de Groot N.N."/>
        </authorList>
    </citation>
    <scope>NUCLEOTIDE SEQUENCE [LARGE SCALE GENOMIC DNA]</scope>
    <source>
        <strain evidence="10 11">MT12</strain>
    </source>
</reference>
<evidence type="ECO:0000313" key="10">
    <source>
        <dbReference type="EMBL" id="SEC69977.1"/>
    </source>
</evidence>
<accession>A0A1H4UMP6</accession>
<dbReference type="InterPro" id="IPR035906">
    <property type="entry name" value="MetI-like_sf"/>
</dbReference>
<feature type="transmembrane region" description="Helical" evidence="8">
    <location>
        <begin position="80"/>
        <end position="105"/>
    </location>
</feature>
<dbReference type="PROSITE" id="PS50928">
    <property type="entry name" value="ABC_TM1"/>
    <property type="match status" value="1"/>
</dbReference>
<keyword evidence="6 8" id="KW-1133">Transmembrane helix</keyword>
<evidence type="ECO:0000256" key="8">
    <source>
        <dbReference type="RuleBase" id="RU363032"/>
    </source>
</evidence>
<dbReference type="Gene3D" id="1.10.3720.10">
    <property type="entry name" value="MetI-like"/>
    <property type="match status" value="1"/>
</dbReference>
<keyword evidence="7 8" id="KW-0472">Membrane</keyword>
<evidence type="ECO:0000256" key="4">
    <source>
        <dbReference type="ARBA" id="ARBA00022475"/>
    </source>
</evidence>
<dbReference type="SUPFAM" id="SSF161098">
    <property type="entry name" value="MetI-like"/>
    <property type="match status" value="1"/>
</dbReference>
<organism evidence="10 11">
    <name type="scientific">Bradyrhizobium erythrophlei</name>
    <dbReference type="NCBI Taxonomy" id="1437360"/>
    <lineage>
        <taxon>Bacteria</taxon>
        <taxon>Pseudomonadati</taxon>
        <taxon>Pseudomonadota</taxon>
        <taxon>Alphaproteobacteria</taxon>
        <taxon>Hyphomicrobiales</taxon>
        <taxon>Nitrobacteraceae</taxon>
        <taxon>Bradyrhizobium</taxon>
    </lineage>
</organism>
<proteinExistence type="inferred from homology"/>
<dbReference type="AlphaFoldDB" id="A0A1H4UMP6"/>
<evidence type="ECO:0000256" key="3">
    <source>
        <dbReference type="ARBA" id="ARBA00022448"/>
    </source>
</evidence>
<feature type="transmembrane region" description="Helical" evidence="8">
    <location>
        <begin position="169"/>
        <end position="189"/>
    </location>
</feature>
<dbReference type="EMBL" id="FNTH01000001">
    <property type="protein sequence ID" value="SEC69977.1"/>
    <property type="molecule type" value="Genomic_DNA"/>
</dbReference>
<evidence type="ECO:0000313" key="11">
    <source>
        <dbReference type="Proteomes" id="UP000198992"/>
    </source>
</evidence>
<name>A0A1H4UMP6_9BRAD</name>
<comment type="subcellular location">
    <subcellularLocation>
        <location evidence="1 8">Cell membrane</location>
        <topology evidence="1 8">Multi-pass membrane protein</topology>
    </subcellularLocation>
</comment>
<evidence type="ECO:0000259" key="9">
    <source>
        <dbReference type="PROSITE" id="PS50928"/>
    </source>
</evidence>
<dbReference type="PANTHER" id="PTHR42929">
    <property type="entry name" value="INNER MEMBRANE ABC TRANSPORTER PERMEASE PROTEIN YDCU-RELATED-RELATED"/>
    <property type="match status" value="1"/>
</dbReference>
<dbReference type="Pfam" id="PF00528">
    <property type="entry name" value="BPD_transp_1"/>
    <property type="match status" value="1"/>
</dbReference>